<proteinExistence type="predicted"/>
<protein>
    <submittedName>
        <fullName evidence="2">Uncharacterized protein</fullName>
    </submittedName>
</protein>
<name>A0A7C2AT85_9PSED</name>
<gene>
    <name evidence="2" type="ORF">ENP23_09020</name>
</gene>
<feature type="compositionally biased region" description="Basic and acidic residues" evidence="1">
    <location>
        <begin position="32"/>
        <end position="51"/>
    </location>
</feature>
<evidence type="ECO:0000256" key="1">
    <source>
        <dbReference type="SAM" id="MobiDB-lite"/>
    </source>
</evidence>
<organism evidence="2">
    <name type="scientific">Pseudomonas graminis</name>
    <dbReference type="NCBI Taxonomy" id="158627"/>
    <lineage>
        <taxon>Bacteria</taxon>
        <taxon>Pseudomonadati</taxon>
        <taxon>Pseudomonadota</taxon>
        <taxon>Gammaproteobacteria</taxon>
        <taxon>Pseudomonadales</taxon>
        <taxon>Pseudomonadaceae</taxon>
        <taxon>Pseudomonas</taxon>
    </lineage>
</organism>
<evidence type="ECO:0000313" key="2">
    <source>
        <dbReference type="EMBL" id="HEF25906.1"/>
    </source>
</evidence>
<comment type="caution">
    <text evidence="2">The sequence shown here is derived from an EMBL/GenBank/DDBJ whole genome shotgun (WGS) entry which is preliminary data.</text>
</comment>
<dbReference type="AlphaFoldDB" id="A0A7C2AT85"/>
<reference evidence="2" key="1">
    <citation type="journal article" date="2020" name="mSystems">
        <title>Genome- and Community-Level Interaction Insights into Carbon Utilization and Element Cycling Functions of Hydrothermarchaeota in Hydrothermal Sediment.</title>
        <authorList>
            <person name="Zhou Z."/>
            <person name="Liu Y."/>
            <person name="Xu W."/>
            <person name="Pan J."/>
            <person name="Luo Z.H."/>
            <person name="Li M."/>
        </authorList>
    </citation>
    <scope>NUCLEOTIDE SEQUENCE [LARGE SCALE GENOMIC DNA]</scope>
    <source>
        <strain evidence="2">SpSt-200</strain>
    </source>
</reference>
<feature type="compositionally biased region" description="Pro residues" evidence="1">
    <location>
        <begin position="52"/>
        <end position="62"/>
    </location>
</feature>
<accession>A0A7C2AT85</accession>
<feature type="region of interest" description="Disordered" evidence="1">
    <location>
        <begin position="32"/>
        <end position="68"/>
    </location>
</feature>
<dbReference type="EMBL" id="DSIN01000019">
    <property type="protein sequence ID" value="HEF25906.1"/>
    <property type="molecule type" value="Genomic_DNA"/>
</dbReference>
<sequence>MSIPVNALKDDELLHYAQFDPDVAAELQRRFADGSIDPGRESEELRDETPRKNPPPVRPHPIPIACCD</sequence>